<proteinExistence type="predicted"/>
<gene>
    <name evidence="1" type="ORF">JOF56_009269</name>
</gene>
<evidence type="ECO:0000313" key="1">
    <source>
        <dbReference type="EMBL" id="MBP2328884.1"/>
    </source>
</evidence>
<name>A0ABS4TY19_9PSEU</name>
<sequence length="316" mass="33422">MTDSPVPQPAYPQRPRYLEGQVLGLCDLVGEQGYRVDMRYRHELELHDGNPAFDETTAPGTGKQVVAAAVQAPGGAEMVLEPTFTVRVPGAQGSVRELLCVAPDGVCAVAEPLTAQDMTVDVLEIGSTEEPQARAMPWNCHRPGGAERRESRIELESPLIPGAVDRSRFVVGLSSSRSTFDPMLTVDAGGNTAVRGRLKVRGPIVHAAPDGVPAETPALGVSVRLGQDEPDSSTSTKPVDILAMNLSAKLIRTSTFLLVTDAREPKVVSRRPFLRSGDVISVSTTVDSAVQKVTASVFGVLPGGVLCHASAVLDLS</sequence>
<dbReference type="EMBL" id="JAGINW010000001">
    <property type="protein sequence ID" value="MBP2328884.1"/>
    <property type="molecule type" value="Genomic_DNA"/>
</dbReference>
<evidence type="ECO:0000313" key="2">
    <source>
        <dbReference type="Proteomes" id="UP001519332"/>
    </source>
</evidence>
<protein>
    <submittedName>
        <fullName evidence="1">Uncharacterized protein</fullName>
    </submittedName>
</protein>
<reference evidence="1 2" key="1">
    <citation type="submission" date="2021-03" db="EMBL/GenBank/DDBJ databases">
        <title>Sequencing the genomes of 1000 actinobacteria strains.</title>
        <authorList>
            <person name="Klenk H.-P."/>
        </authorList>
    </citation>
    <scope>NUCLEOTIDE SEQUENCE [LARGE SCALE GENOMIC DNA]</scope>
    <source>
        <strain evidence="1 2">DSM 46670</strain>
    </source>
</reference>
<comment type="caution">
    <text evidence="1">The sequence shown here is derived from an EMBL/GenBank/DDBJ whole genome shotgun (WGS) entry which is preliminary data.</text>
</comment>
<accession>A0ABS4TY19</accession>
<keyword evidence="2" id="KW-1185">Reference proteome</keyword>
<organism evidence="1 2">
    <name type="scientific">Kibdelosporangium banguiense</name>
    <dbReference type="NCBI Taxonomy" id="1365924"/>
    <lineage>
        <taxon>Bacteria</taxon>
        <taxon>Bacillati</taxon>
        <taxon>Actinomycetota</taxon>
        <taxon>Actinomycetes</taxon>
        <taxon>Pseudonocardiales</taxon>
        <taxon>Pseudonocardiaceae</taxon>
        <taxon>Kibdelosporangium</taxon>
    </lineage>
</organism>
<dbReference type="Proteomes" id="UP001519332">
    <property type="component" value="Unassembled WGS sequence"/>
</dbReference>
<dbReference type="RefSeq" id="WP_209645786.1">
    <property type="nucleotide sequence ID" value="NZ_JAGINW010000001.1"/>
</dbReference>